<dbReference type="GeneID" id="108741590"/>
<accession>A0A1W4X766</accession>
<dbReference type="PANTHER" id="PTHR46614:SF1">
    <property type="entry name" value="MORN REPEAT-CONTAINING PROTEIN 4"/>
    <property type="match status" value="1"/>
</dbReference>
<dbReference type="RefSeq" id="XP_018331941.1">
    <property type="nucleotide sequence ID" value="XM_018476439.1"/>
</dbReference>
<dbReference type="FunCoup" id="A0A1W4X766">
    <property type="interactions" value="41"/>
</dbReference>
<keyword evidence="2" id="KW-0677">Repeat</keyword>
<sequence length="158" mass="17880">MENIESNRVAKYGGHRYGRGTVYVGAWNTKGKRQEEGHLELADGTRYGGYFDDGLFNGMGVLSFPDGSKYEGEFLEGWFHGSGIFWRSDGMRYEGEFRGGKMWGLGLVTFNDGTNGFPRNEGFFQDCKLVKKRRCPEAVQKAQKIAFMARTQFENAVN</sequence>
<organism evidence="4 5">
    <name type="scientific">Agrilus planipennis</name>
    <name type="common">Emerald ash borer</name>
    <name type="synonym">Agrilus marcopoli</name>
    <dbReference type="NCBI Taxonomy" id="224129"/>
    <lineage>
        <taxon>Eukaryota</taxon>
        <taxon>Metazoa</taxon>
        <taxon>Ecdysozoa</taxon>
        <taxon>Arthropoda</taxon>
        <taxon>Hexapoda</taxon>
        <taxon>Insecta</taxon>
        <taxon>Pterygota</taxon>
        <taxon>Neoptera</taxon>
        <taxon>Endopterygota</taxon>
        <taxon>Coleoptera</taxon>
        <taxon>Polyphaga</taxon>
        <taxon>Elateriformia</taxon>
        <taxon>Buprestoidea</taxon>
        <taxon>Buprestidae</taxon>
        <taxon>Agrilinae</taxon>
        <taxon>Agrilus</taxon>
    </lineage>
</organism>
<dbReference type="InterPro" id="IPR052315">
    <property type="entry name" value="MORN4"/>
</dbReference>
<evidence type="ECO:0000313" key="5">
    <source>
        <dbReference type="RefSeq" id="XP_018331941.1"/>
    </source>
</evidence>
<evidence type="ECO:0000256" key="1">
    <source>
        <dbReference type="ARBA" id="ARBA00004316"/>
    </source>
</evidence>
<evidence type="ECO:0000256" key="2">
    <source>
        <dbReference type="ARBA" id="ARBA00022737"/>
    </source>
</evidence>
<dbReference type="GO" id="GO:0048678">
    <property type="term" value="P:response to axon injury"/>
    <property type="evidence" value="ECO:0007669"/>
    <property type="project" value="TreeGrafter"/>
</dbReference>
<dbReference type="InParanoid" id="A0A1W4X766"/>
<protein>
    <submittedName>
        <fullName evidence="5">MORN repeat-containing protein 4 homolog isoform X1</fullName>
    </submittedName>
</protein>
<keyword evidence="3" id="KW-0966">Cell projection</keyword>
<keyword evidence="4" id="KW-1185">Reference proteome</keyword>
<comment type="subcellular location">
    <subcellularLocation>
        <location evidence="1">Cell projection</location>
    </subcellularLocation>
</comment>
<dbReference type="OrthoDB" id="406044at2759"/>
<gene>
    <name evidence="5" type="primary">LOC108741590</name>
</gene>
<proteinExistence type="predicted"/>
<evidence type="ECO:0000313" key="4">
    <source>
        <dbReference type="Proteomes" id="UP000192223"/>
    </source>
</evidence>
<dbReference type="Gene3D" id="2.20.110.10">
    <property type="entry name" value="Histone H3 K4-specific methyltransferase SET7/9 N-terminal domain"/>
    <property type="match status" value="2"/>
</dbReference>
<dbReference type="KEGG" id="apln:108741590"/>
<dbReference type="SMART" id="SM00698">
    <property type="entry name" value="MORN"/>
    <property type="match status" value="4"/>
</dbReference>
<dbReference type="CTD" id="107997"/>
<dbReference type="STRING" id="224129.A0A1W4X766"/>
<name>A0A1W4X766_AGRPL</name>
<dbReference type="InterPro" id="IPR003409">
    <property type="entry name" value="MORN"/>
</dbReference>
<reference evidence="5" key="1">
    <citation type="submission" date="2025-08" db="UniProtKB">
        <authorList>
            <consortium name="RefSeq"/>
        </authorList>
    </citation>
    <scope>IDENTIFICATION</scope>
    <source>
        <tissue evidence="5">Entire body</tissue>
    </source>
</reference>
<dbReference type="PANTHER" id="PTHR46614">
    <property type="entry name" value="MORN REPEAT-CONTAINING PROTEIN 4"/>
    <property type="match status" value="1"/>
</dbReference>
<dbReference type="Proteomes" id="UP000192223">
    <property type="component" value="Unplaced"/>
</dbReference>
<evidence type="ECO:0000256" key="3">
    <source>
        <dbReference type="ARBA" id="ARBA00023273"/>
    </source>
</evidence>
<dbReference type="AlphaFoldDB" id="A0A1W4X766"/>
<dbReference type="SUPFAM" id="SSF82185">
    <property type="entry name" value="Histone H3 K4-specific methyltransferase SET7/9 N-terminal domain"/>
    <property type="match status" value="1"/>
</dbReference>
<dbReference type="GO" id="GO:0042995">
    <property type="term" value="C:cell projection"/>
    <property type="evidence" value="ECO:0007669"/>
    <property type="project" value="UniProtKB-SubCell"/>
</dbReference>
<dbReference type="Pfam" id="PF02493">
    <property type="entry name" value="MORN"/>
    <property type="match status" value="3"/>
</dbReference>